<keyword evidence="2" id="KW-1185">Reference proteome</keyword>
<dbReference type="EMBL" id="BAAAQM010000009">
    <property type="protein sequence ID" value="GAA1964017.1"/>
    <property type="molecule type" value="Genomic_DNA"/>
</dbReference>
<reference evidence="1 2" key="1">
    <citation type="journal article" date="2019" name="Int. J. Syst. Evol. Microbiol.">
        <title>The Global Catalogue of Microorganisms (GCM) 10K type strain sequencing project: providing services to taxonomists for standard genome sequencing and annotation.</title>
        <authorList>
            <consortium name="The Broad Institute Genomics Platform"/>
            <consortium name="The Broad Institute Genome Sequencing Center for Infectious Disease"/>
            <person name="Wu L."/>
            <person name="Ma J."/>
        </authorList>
    </citation>
    <scope>NUCLEOTIDE SEQUENCE [LARGE SCALE GENOMIC DNA]</scope>
    <source>
        <strain evidence="1 2">JCM 16013</strain>
    </source>
</reference>
<accession>A0ABN2R644</accession>
<proteinExistence type="predicted"/>
<protein>
    <submittedName>
        <fullName evidence="1">Uncharacterized protein</fullName>
    </submittedName>
</protein>
<sequence length="110" mass="11175">MGYRPAVLSAAGGAGSGYLGWGVRTRRCLSSGENLLETGGGTPVASDLARAGGYSPRRPRAVDDIVIESCGTSPRSRVLTSWRAAVAGLPDPGVAIIPAASPLWVVGKVV</sequence>
<gene>
    <name evidence="1" type="ORF">GCM10009838_21540</name>
</gene>
<evidence type="ECO:0000313" key="1">
    <source>
        <dbReference type="EMBL" id="GAA1964017.1"/>
    </source>
</evidence>
<evidence type="ECO:0000313" key="2">
    <source>
        <dbReference type="Proteomes" id="UP001499854"/>
    </source>
</evidence>
<comment type="caution">
    <text evidence="1">The sequence shown here is derived from an EMBL/GenBank/DDBJ whole genome shotgun (WGS) entry which is preliminary data.</text>
</comment>
<organism evidence="1 2">
    <name type="scientific">Catenulispora subtropica</name>
    <dbReference type="NCBI Taxonomy" id="450798"/>
    <lineage>
        <taxon>Bacteria</taxon>
        <taxon>Bacillati</taxon>
        <taxon>Actinomycetota</taxon>
        <taxon>Actinomycetes</taxon>
        <taxon>Catenulisporales</taxon>
        <taxon>Catenulisporaceae</taxon>
        <taxon>Catenulispora</taxon>
    </lineage>
</organism>
<name>A0ABN2R644_9ACTN</name>
<dbReference type="Proteomes" id="UP001499854">
    <property type="component" value="Unassembled WGS sequence"/>
</dbReference>